<comment type="caution">
    <text evidence="1">The sequence shown here is derived from an EMBL/GenBank/DDBJ whole genome shotgun (WGS) entry which is preliminary data.</text>
</comment>
<organism evidence="1 3">
    <name type="scientific">Marasmiellus scandens</name>
    <dbReference type="NCBI Taxonomy" id="2682957"/>
    <lineage>
        <taxon>Eukaryota</taxon>
        <taxon>Fungi</taxon>
        <taxon>Dikarya</taxon>
        <taxon>Basidiomycota</taxon>
        <taxon>Agaricomycotina</taxon>
        <taxon>Agaricomycetes</taxon>
        <taxon>Agaricomycetidae</taxon>
        <taxon>Agaricales</taxon>
        <taxon>Marasmiineae</taxon>
        <taxon>Omphalotaceae</taxon>
        <taxon>Marasmiellus</taxon>
    </lineage>
</organism>
<reference evidence="1 3" key="1">
    <citation type="submission" date="2024-01" db="EMBL/GenBank/DDBJ databases">
        <title>A draft genome for the cacao thread blight pathogen Marasmiellus scandens.</title>
        <authorList>
            <person name="Baruah I.K."/>
            <person name="Leung J."/>
            <person name="Bukari Y."/>
            <person name="Amoako-Attah I."/>
            <person name="Meinhardt L.W."/>
            <person name="Bailey B.A."/>
            <person name="Cohen S.P."/>
        </authorList>
    </citation>
    <scope>NUCLEOTIDE SEQUENCE [LARGE SCALE GENOMIC DNA]</scope>
    <source>
        <strain evidence="1 3">GH-19</strain>
    </source>
</reference>
<dbReference type="EMBL" id="JBANRG010000043">
    <property type="protein sequence ID" value="KAK7446756.1"/>
    <property type="molecule type" value="Genomic_DNA"/>
</dbReference>
<name>A0ABR1J029_9AGAR</name>
<proteinExistence type="predicted"/>
<keyword evidence="3" id="KW-1185">Reference proteome</keyword>
<dbReference type="Proteomes" id="UP001498398">
    <property type="component" value="Unassembled WGS sequence"/>
</dbReference>
<evidence type="ECO:0000313" key="2">
    <source>
        <dbReference type="EMBL" id="KAK7446756.1"/>
    </source>
</evidence>
<protein>
    <submittedName>
        <fullName evidence="1">Uncharacterized protein</fullName>
    </submittedName>
</protein>
<evidence type="ECO:0000313" key="3">
    <source>
        <dbReference type="Proteomes" id="UP001498398"/>
    </source>
</evidence>
<gene>
    <name evidence="2" type="ORF">VKT23_014452</name>
    <name evidence="1" type="ORF">VKT23_015141</name>
</gene>
<dbReference type="EMBL" id="JBANRG010000049">
    <property type="protein sequence ID" value="KAK7444824.1"/>
    <property type="molecule type" value="Genomic_DNA"/>
</dbReference>
<sequence>MAIQPVKRYNAPGLTLMTRRQEMYKALMKVKDNGIGNGYRWMADRVLISQREDRNTLLLELNKARKSLSSAPEEDWTNLNTTTTTGVVEREGAVLSSEVCLDFDIVSIGHVSCILYIGTVQ</sequence>
<accession>A0ABR1J029</accession>
<evidence type="ECO:0000313" key="1">
    <source>
        <dbReference type="EMBL" id="KAK7444824.1"/>
    </source>
</evidence>